<dbReference type="Proteomes" id="UP000054630">
    <property type="component" value="Unassembled WGS sequence"/>
</dbReference>
<comment type="caution">
    <text evidence="1">The sequence shown here is derived from an EMBL/GenBank/DDBJ whole genome shotgun (WGS) entry which is preliminary data.</text>
</comment>
<keyword evidence="2" id="KW-1185">Reference proteome</keyword>
<name>A0A0V0S1M7_9BILA</name>
<proteinExistence type="predicted"/>
<organism evidence="1 2">
    <name type="scientific">Trichinella nelsoni</name>
    <dbReference type="NCBI Taxonomy" id="6336"/>
    <lineage>
        <taxon>Eukaryota</taxon>
        <taxon>Metazoa</taxon>
        <taxon>Ecdysozoa</taxon>
        <taxon>Nematoda</taxon>
        <taxon>Enoplea</taxon>
        <taxon>Dorylaimia</taxon>
        <taxon>Trichinellida</taxon>
        <taxon>Trichinellidae</taxon>
        <taxon>Trichinella</taxon>
    </lineage>
</organism>
<dbReference type="AlphaFoldDB" id="A0A0V0S1M7"/>
<sequence length="78" mass="9241">MTRSTRRKRFRENKKSRYLAHSCLFRTFKFVADLLIAIFSKKINKETKALENDISTIAAHINYNISGYFSIHFTPNRL</sequence>
<evidence type="ECO:0000313" key="2">
    <source>
        <dbReference type="Proteomes" id="UP000054630"/>
    </source>
</evidence>
<gene>
    <name evidence="1" type="ORF">T07_14596</name>
</gene>
<dbReference type="EMBL" id="JYDL01000046">
    <property type="protein sequence ID" value="KRX20675.1"/>
    <property type="molecule type" value="Genomic_DNA"/>
</dbReference>
<reference evidence="1 2" key="1">
    <citation type="submission" date="2015-01" db="EMBL/GenBank/DDBJ databases">
        <title>Evolution of Trichinella species and genotypes.</title>
        <authorList>
            <person name="Korhonen P.K."/>
            <person name="Edoardo P."/>
            <person name="Giuseppe L.R."/>
            <person name="Gasser R.B."/>
        </authorList>
    </citation>
    <scope>NUCLEOTIDE SEQUENCE [LARGE SCALE GENOMIC DNA]</scope>
    <source>
        <strain evidence="1">ISS37</strain>
    </source>
</reference>
<evidence type="ECO:0000313" key="1">
    <source>
        <dbReference type="EMBL" id="KRX20675.1"/>
    </source>
</evidence>
<accession>A0A0V0S1M7</accession>
<protein>
    <submittedName>
        <fullName evidence="1">Uncharacterized protein</fullName>
    </submittedName>
</protein>